<dbReference type="InParanoid" id="A0A1E1L1Q1"/>
<sequence length="306" mass="32866">MANLASDHWHRIYQGGNEGGQSLTGTELFNNSVSGAVFFATTNTTGNTPNPAQLWQIVPYNSTYYVLRTKHSGPLGYLSTIYAPLEGTPGRTVPRMANASTVLDDSIFWQIEPWGDGTWYLQNAQNGSAWHLQQKPNSLMAMSSNITTTPPRNGQRFSFKQLQPIQNASFSTVITPAGTETASPSTATLAATGSPSASSSPGNTGGLSTGAKAGIGAGVGIGALILLLILGFVLLRRRKRAQKSISQPEPAYEAVGQSNYYDTEGKPVKVTPIEQIRHAELDSREPQPPELSAHRDPAELPAWNDR</sequence>
<evidence type="ECO:0000313" key="3">
    <source>
        <dbReference type="EMBL" id="CZT04445.1"/>
    </source>
</evidence>
<feature type="region of interest" description="Disordered" evidence="1">
    <location>
        <begin position="176"/>
        <end position="205"/>
    </location>
</feature>
<evidence type="ECO:0000313" key="4">
    <source>
        <dbReference type="Proteomes" id="UP000178129"/>
    </source>
</evidence>
<feature type="region of interest" description="Disordered" evidence="1">
    <location>
        <begin position="243"/>
        <end position="306"/>
    </location>
</feature>
<dbReference type="Proteomes" id="UP000178129">
    <property type="component" value="Unassembled WGS sequence"/>
</dbReference>
<feature type="compositionally biased region" description="Low complexity" evidence="1">
    <location>
        <begin position="181"/>
        <end position="202"/>
    </location>
</feature>
<proteinExistence type="predicted"/>
<keyword evidence="2" id="KW-0812">Transmembrane</keyword>
<evidence type="ECO:0008006" key="5">
    <source>
        <dbReference type="Google" id="ProtNLM"/>
    </source>
</evidence>
<dbReference type="CDD" id="cd00161">
    <property type="entry name" value="beta-trefoil_Ricin-like"/>
    <property type="match status" value="1"/>
</dbReference>
<feature type="compositionally biased region" description="Basic and acidic residues" evidence="1">
    <location>
        <begin position="275"/>
        <end position="306"/>
    </location>
</feature>
<name>A0A1E1L1Q1_9HELO</name>
<reference evidence="4" key="1">
    <citation type="submission" date="2016-03" db="EMBL/GenBank/DDBJ databases">
        <authorList>
            <person name="Ploux O."/>
        </authorList>
    </citation>
    <scope>NUCLEOTIDE SEQUENCE [LARGE SCALE GENOMIC DNA]</scope>
    <source>
        <strain evidence="4">UK7</strain>
    </source>
</reference>
<feature type="transmembrane region" description="Helical" evidence="2">
    <location>
        <begin position="213"/>
        <end position="235"/>
    </location>
</feature>
<accession>A0A1E1L1Q1</accession>
<organism evidence="3 4">
    <name type="scientific">Rhynchosporium graminicola</name>
    <dbReference type="NCBI Taxonomy" id="2792576"/>
    <lineage>
        <taxon>Eukaryota</taxon>
        <taxon>Fungi</taxon>
        <taxon>Dikarya</taxon>
        <taxon>Ascomycota</taxon>
        <taxon>Pezizomycotina</taxon>
        <taxon>Leotiomycetes</taxon>
        <taxon>Helotiales</taxon>
        <taxon>Ploettnerulaceae</taxon>
        <taxon>Rhynchosporium</taxon>
    </lineage>
</organism>
<evidence type="ECO:0000256" key="1">
    <source>
        <dbReference type="SAM" id="MobiDB-lite"/>
    </source>
</evidence>
<comment type="caution">
    <text evidence="3">The sequence shown here is derived from an EMBL/GenBank/DDBJ whole genome shotgun (WGS) entry which is preliminary data.</text>
</comment>
<dbReference type="STRING" id="914237.A0A1E1L1Q1"/>
<dbReference type="EMBL" id="FJUW01000032">
    <property type="protein sequence ID" value="CZT04445.1"/>
    <property type="molecule type" value="Genomic_DNA"/>
</dbReference>
<dbReference type="Gene3D" id="2.80.10.50">
    <property type="match status" value="1"/>
</dbReference>
<evidence type="ECO:0000256" key="2">
    <source>
        <dbReference type="SAM" id="Phobius"/>
    </source>
</evidence>
<protein>
    <recommendedName>
        <fullName evidence="5">Ricin B lectin domain-containing protein</fullName>
    </recommendedName>
</protein>
<keyword evidence="2" id="KW-1133">Transmembrane helix</keyword>
<keyword evidence="2" id="KW-0472">Membrane</keyword>
<gene>
    <name evidence="3" type="ORF">RCO7_09992</name>
</gene>
<keyword evidence="4" id="KW-1185">Reference proteome</keyword>
<dbReference type="InterPro" id="IPR035992">
    <property type="entry name" value="Ricin_B-like_lectins"/>
</dbReference>
<dbReference type="SUPFAM" id="SSF50370">
    <property type="entry name" value="Ricin B-like lectins"/>
    <property type="match status" value="1"/>
</dbReference>
<dbReference type="AlphaFoldDB" id="A0A1E1L1Q1"/>